<evidence type="ECO:0000313" key="2">
    <source>
        <dbReference type="Proteomes" id="UP000254502"/>
    </source>
</evidence>
<accession>A0A380DLB9</accession>
<dbReference type="EMBL" id="UHAQ01000002">
    <property type="protein sequence ID" value="SUK35850.1"/>
    <property type="molecule type" value="Genomic_DNA"/>
</dbReference>
<reference evidence="1 2" key="1">
    <citation type="submission" date="2018-06" db="EMBL/GenBank/DDBJ databases">
        <authorList>
            <consortium name="Pathogen Informatics"/>
            <person name="Doyle S."/>
        </authorList>
    </citation>
    <scope>NUCLEOTIDE SEQUENCE [LARGE SCALE GENOMIC DNA]</scope>
    <source>
        <strain evidence="1 2">NCTC5664</strain>
    </source>
</reference>
<dbReference type="Proteomes" id="UP000254502">
    <property type="component" value="Unassembled WGS sequence"/>
</dbReference>
<sequence length="102" mass="12205">MLTSKGKFPLNYKYNSDRKESICNFKSEGAYASFSIEYRVLARRSRYMRQLLQWLKEDVFVSSYAGKECDALLKVGFQYHRMGYYLLLAYEYESFQIFIDPE</sequence>
<organism evidence="1 2">
    <name type="scientific">Staphylococcus aureus</name>
    <dbReference type="NCBI Taxonomy" id="1280"/>
    <lineage>
        <taxon>Bacteria</taxon>
        <taxon>Bacillati</taxon>
        <taxon>Bacillota</taxon>
        <taxon>Bacilli</taxon>
        <taxon>Bacillales</taxon>
        <taxon>Staphylococcaceae</taxon>
        <taxon>Staphylococcus</taxon>
    </lineage>
</organism>
<gene>
    <name evidence="1" type="ORF">NCTC5664_00663</name>
</gene>
<evidence type="ECO:0000313" key="1">
    <source>
        <dbReference type="EMBL" id="SUK35850.1"/>
    </source>
</evidence>
<proteinExistence type="predicted"/>
<protein>
    <submittedName>
        <fullName evidence="1">Uncharacterized protein</fullName>
    </submittedName>
</protein>
<dbReference type="AlphaFoldDB" id="A0A380DLB9"/>
<dbReference type="RefSeq" id="WP_111761797.1">
    <property type="nucleotide sequence ID" value="NZ_JBPRMH010000020.1"/>
</dbReference>
<name>A0A380DLB9_STAAU</name>